<dbReference type="GO" id="GO:0006355">
    <property type="term" value="P:regulation of DNA-templated transcription"/>
    <property type="evidence" value="ECO:0007669"/>
    <property type="project" value="InterPro"/>
</dbReference>
<dbReference type="EMBL" id="CP002181">
    <property type="protein sequence ID" value="ADW66927.1"/>
    <property type="molecule type" value="Genomic_DNA"/>
</dbReference>
<feature type="domain" description="HTH luxR-type" evidence="2">
    <location>
        <begin position="36"/>
        <end position="93"/>
    </location>
</feature>
<name>E8PSC7_YERPE</name>
<proteinExistence type="predicted"/>
<keyword evidence="3" id="KW-0614">Plasmid</keyword>
<evidence type="ECO:0000256" key="1">
    <source>
        <dbReference type="ARBA" id="ARBA00023125"/>
    </source>
</evidence>
<protein>
    <recommendedName>
        <fullName evidence="2">HTH luxR-type domain-containing protein</fullName>
    </recommendedName>
</protein>
<reference evidence="3" key="1">
    <citation type="journal article" date="2012" name="PLoS ONE">
        <title>Novel Plasmids and Resistance Phenotypes in Yersinia pestis: Unique Plasmid Inventory of Strain Java 9 Mediates High Levels of Arsenic Resistance.</title>
        <authorList>
            <person name="Eppinger M."/>
            <person name="Radnedge L."/>
            <person name="Andersen G."/>
            <person name="Vietri N."/>
            <person name="Severson G."/>
            <person name="Mou S."/>
            <person name="Ravel J."/>
            <person name="Worsham P.L."/>
        </authorList>
    </citation>
    <scope>NUCLEOTIDE SEQUENCE [LARGE SCALE GENOMIC DNA]</scope>
    <source>
        <strain evidence="3">Java 9</strain>
        <plasmid evidence="3">pJARS36</plasmid>
    </source>
</reference>
<dbReference type="SMART" id="SM00421">
    <property type="entry name" value="HTH_LUXR"/>
    <property type="match status" value="1"/>
</dbReference>
<dbReference type="Gene3D" id="1.10.10.10">
    <property type="entry name" value="Winged helix-like DNA-binding domain superfamily/Winged helix DNA-binding domain"/>
    <property type="match status" value="1"/>
</dbReference>
<organism evidence="3">
    <name type="scientific">Yersinia pestis Java 9</name>
    <dbReference type="NCBI Taxonomy" id="880632"/>
    <lineage>
        <taxon>Bacteria</taxon>
        <taxon>Pseudomonadati</taxon>
        <taxon>Pseudomonadota</taxon>
        <taxon>Gammaproteobacteria</taxon>
        <taxon>Enterobacterales</taxon>
        <taxon>Yersiniaceae</taxon>
        <taxon>Yersinia</taxon>
    </lineage>
</organism>
<dbReference type="SUPFAM" id="SSF46894">
    <property type="entry name" value="C-terminal effector domain of the bipartite response regulators"/>
    <property type="match status" value="1"/>
</dbReference>
<geneLocation type="plasmid" evidence="3">
    <name>pJARS36</name>
</geneLocation>
<evidence type="ECO:0000259" key="2">
    <source>
        <dbReference type="SMART" id="SM00421"/>
    </source>
</evidence>
<sequence>MIEWHFYQIANQKYISKVYIMTDFYFNDLRVLRPLFPELTDAQIDTLCLSCSGCSETQIAEIQKKHLSTVKKQKTAICKRLGTPTFSASTQLATFRLLVSIFHYVTRVTIQR</sequence>
<keyword evidence="1" id="KW-0238">DNA-binding</keyword>
<dbReference type="InterPro" id="IPR016032">
    <property type="entry name" value="Sig_transdc_resp-reg_C-effctor"/>
</dbReference>
<dbReference type="GO" id="GO:0003677">
    <property type="term" value="F:DNA binding"/>
    <property type="evidence" value="ECO:0007669"/>
    <property type="project" value="UniProtKB-KW"/>
</dbReference>
<evidence type="ECO:0000313" key="3">
    <source>
        <dbReference type="EMBL" id="ADW66927.1"/>
    </source>
</evidence>
<gene>
    <name evidence="3" type="ORF">YPJ_pJARS363</name>
</gene>
<accession>E8PSC7</accession>
<dbReference type="InterPro" id="IPR036388">
    <property type="entry name" value="WH-like_DNA-bd_sf"/>
</dbReference>
<dbReference type="AlphaFoldDB" id="E8PSC7"/>
<dbReference type="InterPro" id="IPR000792">
    <property type="entry name" value="Tscrpt_reg_LuxR_C"/>
</dbReference>